<name>A0ABU6QSU2_9FABA</name>
<feature type="compositionally biased region" description="Acidic residues" evidence="1">
    <location>
        <begin position="194"/>
        <end position="212"/>
    </location>
</feature>
<feature type="domain" description="PB1-like" evidence="2">
    <location>
        <begin position="4"/>
        <end position="55"/>
    </location>
</feature>
<dbReference type="EMBL" id="JASCZI010001422">
    <property type="protein sequence ID" value="MED6114938.1"/>
    <property type="molecule type" value="Genomic_DNA"/>
</dbReference>
<sequence>MVLFNITLYHRGHFGYVDGAMDYLGGQKLTIEDNDRDFWCVYEAAEQLLRLGYDKEDIAQIDALEIVRITEDKGHVDLFVLHEDGPEKGFPEIGYVDVGGDQPGENGDAGEEMVMVMGMVMEMEMEMVKVVKAMKEAEHEKGDGAVNEEATPNGDKIDDAAGEDALASSEGGLAGLEDESEQNGSPNEGREGSENSDDAEYVPSADEGDSADDIQFTDSDEKLDLDDSFFGPETQDGKKAANDKGKRVVMPKILSDYRTTTGKCTGSYQVIKV</sequence>
<evidence type="ECO:0000313" key="4">
    <source>
        <dbReference type="Proteomes" id="UP001341840"/>
    </source>
</evidence>
<dbReference type="InterPro" id="IPR058594">
    <property type="entry name" value="PB1-like_dom_pln"/>
</dbReference>
<evidence type="ECO:0000259" key="2">
    <source>
        <dbReference type="Pfam" id="PF26130"/>
    </source>
</evidence>
<evidence type="ECO:0000313" key="3">
    <source>
        <dbReference type="EMBL" id="MED6114938.1"/>
    </source>
</evidence>
<reference evidence="3 4" key="1">
    <citation type="journal article" date="2023" name="Plants (Basel)">
        <title>Bridging the Gap: Combining Genomics and Transcriptomics Approaches to Understand Stylosanthes scabra, an Orphan Legume from the Brazilian Caatinga.</title>
        <authorList>
            <person name="Ferreira-Neto J.R.C."/>
            <person name="da Silva M.D."/>
            <person name="Binneck E."/>
            <person name="de Melo N.F."/>
            <person name="da Silva R.H."/>
            <person name="de Melo A.L.T.M."/>
            <person name="Pandolfi V."/>
            <person name="Bustamante F.O."/>
            <person name="Brasileiro-Vidal A.C."/>
            <person name="Benko-Iseppon A.M."/>
        </authorList>
    </citation>
    <scope>NUCLEOTIDE SEQUENCE [LARGE SCALE GENOMIC DNA]</scope>
    <source>
        <tissue evidence="3">Leaves</tissue>
    </source>
</reference>
<feature type="region of interest" description="Disordered" evidence="1">
    <location>
        <begin position="139"/>
        <end position="244"/>
    </location>
</feature>
<proteinExistence type="predicted"/>
<evidence type="ECO:0000256" key="1">
    <source>
        <dbReference type="SAM" id="MobiDB-lite"/>
    </source>
</evidence>
<accession>A0ABU6QSU2</accession>
<organism evidence="3 4">
    <name type="scientific">Stylosanthes scabra</name>
    <dbReference type="NCBI Taxonomy" id="79078"/>
    <lineage>
        <taxon>Eukaryota</taxon>
        <taxon>Viridiplantae</taxon>
        <taxon>Streptophyta</taxon>
        <taxon>Embryophyta</taxon>
        <taxon>Tracheophyta</taxon>
        <taxon>Spermatophyta</taxon>
        <taxon>Magnoliopsida</taxon>
        <taxon>eudicotyledons</taxon>
        <taxon>Gunneridae</taxon>
        <taxon>Pentapetalae</taxon>
        <taxon>rosids</taxon>
        <taxon>fabids</taxon>
        <taxon>Fabales</taxon>
        <taxon>Fabaceae</taxon>
        <taxon>Papilionoideae</taxon>
        <taxon>50 kb inversion clade</taxon>
        <taxon>dalbergioids sensu lato</taxon>
        <taxon>Dalbergieae</taxon>
        <taxon>Pterocarpus clade</taxon>
        <taxon>Stylosanthes</taxon>
    </lineage>
</organism>
<dbReference type="Pfam" id="PF26130">
    <property type="entry name" value="PB1-like"/>
    <property type="match status" value="1"/>
</dbReference>
<feature type="compositionally biased region" description="Basic and acidic residues" evidence="1">
    <location>
        <begin position="235"/>
        <end position="244"/>
    </location>
</feature>
<comment type="caution">
    <text evidence="3">The sequence shown here is derived from an EMBL/GenBank/DDBJ whole genome shotgun (WGS) entry which is preliminary data.</text>
</comment>
<protein>
    <recommendedName>
        <fullName evidence="2">PB1-like domain-containing protein</fullName>
    </recommendedName>
</protein>
<gene>
    <name evidence="3" type="ORF">PIB30_085385</name>
</gene>
<dbReference type="Proteomes" id="UP001341840">
    <property type="component" value="Unassembled WGS sequence"/>
</dbReference>
<keyword evidence="4" id="KW-1185">Reference proteome</keyword>